<name>A0AAW2WVY5_9LAMI</name>
<evidence type="ECO:0000313" key="4">
    <source>
        <dbReference type="EMBL" id="KAL0445927.1"/>
    </source>
</evidence>
<dbReference type="Pfam" id="PF03732">
    <property type="entry name" value="Retrotrans_gag"/>
    <property type="match status" value="1"/>
</dbReference>
<sequence length="281" mass="31551">MASKKDQVAMNEKNIVNTTGQSSIGGKIVDTTLSDSSNSASPTEINSKSTPFAILPAMMTDAAAMKEQLAQMVQAISNLQKIIEDKDLQIAQLTNNQEHTNVEEPHDSHKHASFSNYVENEKQVDKAPPTHDSVQKYTHSEMSIATLSVQQLQEMITNTIKNHCVGTTQSSPAYLKSYTKHIDALKMPMGYQLPELRLFDEKGNPRQHIAHFIETCNNAGTDGNLLVKQFFQSLKGDAFDWYVDLEPESIDSWDEMKKKFLSSFYSTRRTVSMVELTNTRQ</sequence>
<dbReference type="InterPro" id="IPR005162">
    <property type="entry name" value="Retrotrans_gag_dom"/>
</dbReference>
<evidence type="ECO:0000256" key="2">
    <source>
        <dbReference type="SAM" id="MobiDB-lite"/>
    </source>
</evidence>
<dbReference type="EMBL" id="JACGWN010000006">
    <property type="protein sequence ID" value="KAL0445927.1"/>
    <property type="molecule type" value="Genomic_DNA"/>
</dbReference>
<keyword evidence="1" id="KW-0175">Coiled coil</keyword>
<organism evidence="4">
    <name type="scientific">Sesamum latifolium</name>
    <dbReference type="NCBI Taxonomy" id="2727402"/>
    <lineage>
        <taxon>Eukaryota</taxon>
        <taxon>Viridiplantae</taxon>
        <taxon>Streptophyta</taxon>
        <taxon>Embryophyta</taxon>
        <taxon>Tracheophyta</taxon>
        <taxon>Spermatophyta</taxon>
        <taxon>Magnoliopsida</taxon>
        <taxon>eudicotyledons</taxon>
        <taxon>Gunneridae</taxon>
        <taxon>Pentapetalae</taxon>
        <taxon>asterids</taxon>
        <taxon>lamiids</taxon>
        <taxon>Lamiales</taxon>
        <taxon>Pedaliaceae</taxon>
        <taxon>Sesamum</taxon>
    </lineage>
</organism>
<dbReference type="PANTHER" id="PTHR33437:SF2">
    <property type="entry name" value="OS06G0361200 PROTEIN"/>
    <property type="match status" value="1"/>
</dbReference>
<dbReference type="PANTHER" id="PTHR33437">
    <property type="entry name" value="OS06G0361200 PROTEIN"/>
    <property type="match status" value="1"/>
</dbReference>
<feature type="domain" description="Retrotransposon gag" evidence="3">
    <location>
        <begin position="230"/>
        <end position="281"/>
    </location>
</feature>
<feature type="compositionally biased region" description="Polar residues" evidence="2">
    <location>
        <begin position="31"/>
        <end position="46"/>
    </location>
</feature>
<reference evidence="4" key="2">
    <citation type="journal article" date="2024" name="Plant">
        <title>Genomic evolution and insights into agronomic trait innovations of Sesamum species.</title>
        <authorList>
            <person name="Miao H."/>
            <person name="Wang L."/>
            <person name="Qu L."/>
            <person name="Liu H."/>
            <person name="Sun Y."/>
            <person name="Le M."/>
            <person name="Wang Q."/>
            <person name="Wei S."/>
            <person name="Zheng Y."/>
            <person name="Lin W."/>
            <person name="Duan Y."/>
            <person name="Cao H."/>
            <person name="Xiong S."/>
            <person name="Wang X."/>
            <person name="Wei L."/>
            <person name="Li C."/>
            <person name="Ma Q."/>
            <person name="Ju M."/>
            <person name="Zhao R."/>
            <person name="Li G."/>
            <person name="Mu C."/>
            <person name="Tian Q."/>
            <person name="Mei H."/>
            <person name="Zhang T."/>
            <person name="Gao T."/>
            <person name="Zhang H."/>
        </authorList>
    </citation>
    <scope>NUCLEOTIDE SEQUENCE</scope>
    <source>
        <strain evidence="4">KEN1</strain>
    </source>
</reference>
<proteinExistence type="predicted"/>
<comment type="caution">
    <text evidence="4">The sequence shown here is derived from an EMBL/GenBank/DDBJ whole genome shotgun (WGS) entry which is preliminary data.</text>
</comment>
<feature type="region of interest" description="Disordered" evidence="2">
    <location>
        <begin position="19"/>
        <end position="46"/>
    </location>
</feature>
<dbReference type="AlphaFoldDB" id="A0AAW2WVY5"/>
<feature type="coiled-coil region" evidence="1">
    <location>
        <begin position="62"/>
        <end position="96"/>
    </location>
</feature>
<reference evidence="4" key="1">
    <citation type="submission" date="2020-06" db="EMBL/GenBank/DDBJ databases">
        <authorList>
            <person name="Li T."/>
            <person name="Hu X."/>
            <person name="Zhang T."/>
            <person name="Song X."/>
            <person name="Zhang H."/>
            <person name="Dai N."/>
            <person name="Sheng W."/>
            <person name="Hou X."/>
            <person name="Wei L."/>
        </authorList>
    </citation>
    <scope>NUCLEOTIDE SEQUENCE</scope>
    <source>
        <strain evidence="4">KEN1</strain>
        <tissue evidence="4">Leaf</tissue>
    </source>
</reference>
<evidence type="ECO:0000256" key="1">
    <source>
        <dbReference type="SAM" id="Coils"/>
    </source>
</evidence>
<evidence type="ECO:0000259" key="3">
    <source>
        <dbReference type="Pfam" id="PF03732"/>
    </source>
</evidence>
<accession>A0AAW2WVY5</accession>
<protein>
    <recommendedName>
        <fullName evidence="3">Retrotransposon gag domain-containing protein</fullName>
    </recommendedName>
</protein>
<gene>
    <name evidence="4" type="ORF">Slati_1720600</name>
</gene>